<dbReference type="Proteomes" id="UP000272010">
    <property type="component" value="Chromosome"/>
</dbReference>
<organism evidence="2 3">
    <name type="scientific">Paracoccus yeei</name>
    <dbReference type="NCBI Taxonomy" id="147645"/>
    <lineage>
        <taxon>Bacteria</taxon>
        <taxon>Pseudomonadati</taxon>
        <taxon>Pseudomonadota</taxon>
        <taxon>Alphaproteobacteria</taxon>
        <taxon>Rhodobacterales</taxon>
        <taxon>Paracoccaceae</taxon>
        <taxon>Paracoccus</taxon>
    </lineage>
</organism>
<reference evidence="3" key="1">
    <citation type="submission" date="2018-07" db="EMBL/GenBank/DDBJ databases">
        <title>Genome Structure of the Opportunistic Pathogen Paracoccus yeei (Alphaproteobacteria) and Identification of Putative Virulence Factors.</title>
        <authorList>
            <person name="Lasek R."/>
            <person name="Szuplewska M."/>
            <person name="Mitura M."/>
            <person name="Decewicz P."/>
            <person name="Chmielowska C."/>
            <person name="Pawlot A."/>
            <person name="Sentkowska D."/>
            <person name="Czarnecki J."/>
            <person name="Bartosik D."/>
        </authorList>
    </citation>
    <scope>NUCLEOTIDE SEQUENCE [LARGE SCALE GENOMIC DNA]</scope>
    <source>
        <strain evidence="3">CCUG 32053</strain>
    </source>
</reference>
<feature type="transmembrane region" description="Helical" evidence="1">
    <location>
        <begin position="23"/>
        <end position="43"/>
    </location>
</feature>
<evidence type="ECO:0000313" key="2">
    <source>
        <dbReference type="EMBL" id="AYF02726.1"/>
    </source>
</evidence>
<proteinExistence type="predicted"/>
<evidence type="ECO:0000256" key="1">
    <source>
        <dbReference type="SAM" id="Phobius"/>
    </source>
</evidence>
<gene>
    <name evidence="2" type="ORF">PY32053_03147</name>
</gene>
<dbReference type="AlphaFoldDB" id="A0A386UQQ8"/>
<accession>A0A386UQQ8</accession>
<keyword evidence="1" id="KW-0812">Transmembrane</keyword>
<protein>
    <submittedName>
        <fullName evidence="2">Uncharacterized protein</fullName>
    </submittedName>
</protein>
<keyword evidence="1" id="KW-0472">Membrane</keyword>
<name>A0A386UQQ8_9RHOB</name>
<evidence type="ECO:0000313" key="3">
    <source>
        <dbReference type="Proteomes" id="UP000272010"/>
    </source>
</evidence>
<sequence>MHVLYSKRQHPMRYLDRIRTEPSLWLLILMVGGLAATILYVVLTSITY</sequence>
<keyword evidence="1" id="KW-1133">Transmembrane helix</keyword>
<dbReference type="EMBL" id="CP031078">
    <property type="protein sequence ID" value="AYF02726.1"/>
    <property type="molecule type" value="Genomic_DNA"/>
</dbReference>